<name>A0A7V1EIV1_UNCW3</name>
<protein>
    <submittedName>
        <fullName evidence="1">DUF763 domain-containing protein</fullName>
    </submittedName>
</protein>
<gene>
    <name evidence="1" type="ORF">ENP86_11265</name>
</gene>
<accession>A0A7V1EIV1</accession>
<dbReference type="AlphaFoldDB" id="A0A7V1EIV1"/>
<reference evidence="1" key="1">
    <citation type="journal article" date="2020" name="mSystems">
        <title>Genome- and Community-Level Interaction Insights into Carbon Utilization and Element Cycling Functions of Hydrothermarchaeota in Hydrothermal Sediment.</title>
        <authorList>
            <person name="Zhou Z."/>
            <person name="Liu Y."/>
            <person name="Xu W."/>
            <person name="Pan J."/>
            <person name="Luo Z.H."/>
            <person name="Li M."/>
        </authorList>
    </citation>
    <scope>NUCLEOTIDE SEQUENCE [LARGE SCALE GENOMIC DNA]</scope>
    <source>
        <strain evidence="1">SpSt-258</strain>
    </source>
</reference>
<dbReference type="InterPro" id="IPR008482">
    <property type="entry name" value="DUF763"/>
</dbReference>
<sequence>MRTGIADLPLHYGRAPRWLFEKMTKLSKAIIEVIVAEYGPEEFLRRVSDPYWFQAFGSVLGFDWHSSGVTTTVCGAMKEGTKDITHSLGLYFCGGKGGTSRKTPTEIERIAEKIGKDPKNLIYASKMSAKIDNTCVQDGYNLYHHMFIFTKDLKWAVVQQGMKVKTKQQSVELQTRTSRTARRYHWLSFNLNSFVCEPHTAVCCDIVQPCLNMVAEKSEDSRKIVTSLAQDRPEKVIKETEKILQMPSRHPILRLDINPKYFYKVLLKTYETAPANFENLLQIEGIGPKTLRALAMIGELIYGIKPSFQDPARFSFAHGGKDGYPYPVDREIYNKSINFLETALRKAKIGETERSKLIKKLASL</sequence>
<organism evidence="1">
    <name type="scientific">candidate division WOR-3 bacterium</name>
    <dbReference type="NCBI Taxonomy" id="2052148"/>
    <lineage>
        <taxon>Bacteria</taxon>
        <taxon>Bacteria division WOR-3</taxon>
    </lineage>
</organism>
<evidence type="ECO:0000313" key="1">
    <source>
        <dbReference type="EMBL" id="HDY60104.1"/>
    </source>
</evidence>
<comment type="caution">
    <text evidence="1">The sequence shown here is derived from an EMBL/GenBank/DDBJ whole genome shotgun (WGS) entry which is preliminary data.</text>
</comment>
<dbReference type="PANTHER" id="PTHR38597">
    <property type="entry name" value="BLL3834 PROTEIN"/>
    <property type="match status" value="1"/>
</dbReference>
<proteinExistence type="predicted"/>
<dbReference type="Pfam" id="PF05559">
    <property type="entry name" value="DUF763"/>
    <property type="match status" value="1"/>
</dbReference>
<dbReference type="PANTHER" id="PTHR38597:SF1">
    <property type="entry name" value="BLL3834 PROTEIN"/>
    <property type="match status" value="1"/>
</dbReference>
<dbReference type="EMBL" id="DSKY01000022">
    <property type="protein sequence ID" value="HDY60104.1"/>
    <property type="molecule type" value="Genomic_DNA"/>
</dbReference>